<dbReference type="PROSITE" id="PS00041">
    <property type="entry name" value="HTH_ARAC_FAMILY_1"/>
    <property type="match status" value="1"/>
</dbReference>
<protein>
    <submittedName>
        <fullName evidence="5">Helix-turn-helix transcriptional regulator</fullName>
    </submittedName>
</protein>
<dbReference type="PANTHER" id="PTHR46796">
    <property type="entry name" value="HTH-TYPE TRANSCRIPTIONAL ACTIVATOR RHAS-RELATED"/>
    <property type="match status" value="1"/>
</dbReference>
<evidence type="ECO:0000313" key="5">
    <source>
        <dbReference type="EMBL" id="MBL0393072.1"/>
    </source>
</evidence>
<proteinExistence type="predicted"/>
<sequence>MKSAAKVHTVPRALAREPAERTWSTDTVPPQQRMDYWRVALEAACGGALQLQSVAGAVGLSGSLRKLSLPGLLLCELQGVGQRLACASDSLYPVLVIVDAEHEWEVEQAGAVESVAAGDVAIVHVGPGTSLDFRHGIRASVLAGSRPWAQRWLGGLGDDPSVRVAGGLRGWGLILSTSLRELAADPDIAANEAGAAVADMIGVQLAAALRTEPAPRFSSDLVTDAQRLCSERMGDSELNVREVARMLGVSVRTLTRAFEDAGTTFSESLREMRLVQAAALLANADLAHLSVAGVGQQCGFVSASHFVREFRRRWGTTPGQSRAGAAAAQTGFDTLARLDRAVEETRLRVETQKSRITRLSATQSPHLPASQEVLCTLEGSLTALERLRATFENLPAPESHFQPQP</sequence>
<feature type="domain" description="HTH araC/xylS-type" evidence="4">
    <location>
        <begin position="223"/>
        <end position="324"/>
    </location>
</feature>
<dbReference type="Gene3D" id="1.10.10.60">
    <property type="entry name" value="Homeodomain-like"/>
    <property type="match status" value="1"/>
</dbReference>
<evidence type="ECO:0000259" key="4">
    <source>
        <dbReference type="PROSITE" id="PS01124"/>
    </source>
</evidence>
<dbReference type="GO" id="GO:0043565">
    <property type="term" value="F:sequence-specific DNA binding"/>
    <property type="evidence" value="ECO:0007669"/>
    <property type="project" value="InterPro"/>
</dbReference>
<name>A0A936Z2D1_9BURK</name>
<keyword evidence="1" id="KW-0805">Transcription regulation</keyword>
<dbReference type="RefSeq" id="WP_201675730.1">
    <property type="nucleotide sequence ID" value="NZ_JAEQNE010000004.1"/>
</dbReference>
<dbReference type="SUPFAM" id="SSF46689">
    <property type="entry name" value="Homeodomain-like"/>
    <property type="match status" value="1"/>
</dbReference>
<evidence type="ECO:0000256" key="1">
    <source>
        <dbReference type="ARBA" id="ARBA00023015"/>
    </source>
</evidence>
<dbReference type="GO" id="GO:0003700">
    <property type="term" value="F:DNA-binding transcription factor activity"/>
    <property type="evidence" value="ECO:0007669"/>
    <property type="project" value="InterPro"/>
</dbReference>
<dbReference type="Pfam" id="PF12833">
    <property type="entry name" value="HTH_18"/>
    <property type="match status" value="1"/>
</dbReference>
<dbReference type="AlphaFoldDB" id="A0A936Z2D1"/>
<organism evidence="5 6">
    <name type="scientific">Ramlibacter monticola</name>
    <dbReference type="NCBI Taxonomy" id="1926872"/>
    <lineage>
        <taxon>Bacteria</taxon>
        <taxon>Pseudomonadati</taxon>
        <taxon>Pseudomonadota</taxon>
        <taxon>Betaproteobacteria</taxon>
        <taxon>Burkholderiales</taxon>
        <taxon>Comamonadaceae</taxon>
        <taxon>Ramlibacter</taxon>
    </lineage>
</organism>
<dbReference type="InterPro" id="IPR009057">
    <property type="entry name" value="Homeodomain-like_sf"/>
</dbReference>
<dbReference type="PROSITE" id="PS01124">
    <property type="entry name" value="HTH_ARAC_FAMILY_2"/>
    <property type="match status" value="1"/>
</dbReference>
<keyword evidence="2" id="KW-0238">DNA-binding</keyword>
<dbReference type="SMART" id="SM00342">
    <property type="entry name" value="HTH_ARAC"/>
    <property type="match status" value="1"/>
</dbReference>
<dbReference type="EMBL" id="JAEQNE010000004">
    <property type="protein sequence ID" value="MBL0393072.1"/>
    <property type="molecule type" value="Genomic_DNA"/>
</dbReference>
<evidence type="ECO:0000256" key="2">
    <source>
        <dbReference type="ARBA" id="ARBA00023125"/>
    </source>
</evidence>
<accession>A0A936Z2D1</accession>
<dbReference type="InterPro" id="IPR050204">
    <property type="entry name" value="AraC_XylS_family_regulators"/>
</dbReference>
<comment type="caution">
    <text evidence="5">The sequence shown here is derived from an EMBL/GenBank/DDBJ whole genome shotgun (WGS) entry which is preliminary data.</text>
</comment>
<reference evidence="5 6" key="1">
    <citation type="journal article" date="2017" name="Int. J. Syst. Evol. Microbiol.">
        <title>Ramlibacter monticola sp. nov., isolated from forest soil.</title>
        <authorList>
            <person name="Chaudhary D.K."/>
            <person name="Kim J."/>
        </authorList>
    </citation>
    <scope>NUCLEOTIDE SEQUENCE [LARGE SCALE GENOMIC DNA]</scope>
    <source>
        <strain evidence="5 6">KACC 19175</strain>
    </source>
</reference>
<gene>
    <name evidence="5" type="ORF">JJ685_18175</name>
</gene>
<dbReference type="InterPro" id="IPR018060">
    <property type="entry name" value="HTH_AraC"/>
</dbReference>
<keyword evidence="6" id="KW-1185">Reference proteome</keyword>
<dbReference type="InterPro" id="IPR018062">
    <property type="entry name" value="HTH_AraC-typ_CS"/>
</dbReference>
<evidence type="ECO:0000313" key="6">
    <source>
        <dbReference type="Proteomes" id="UP000599109"/>
    </source>
</evidence>
<keyword evidence="3" id="KW-0804">Transcription</keyword>
<evidence type="ECO:0000256" key="3">
    <source>
        <dbReference type="ARBA" id="ARBA00023163"/>
    </source>
</evidence>
<dbReference type="PANTHER" id="PTHR46796:SF6">
    <property type="entry name" value="ARAC SUBFAMILY"/>
    <property type="match status" value="1"/>
</dbReference>
<dbReference type="Proteomes" id="UP000599109">
    <property type="component" value="Unassembled WGS sequence"/>
</dbReference>